<dbReference type="Proteomes" id="UP000008809">
    <property type="component" value="Chromosome"/>
</dbReference>
<dbReference type="HOGENOM" id="CLU_2119216_0_0_5"/>
<organism evidence="2 3">
    <name type="scientific">Rhodopseudomonas palustris (strain HaA2)</name>
    <dbReference type="NCBI Taxonomy" id="316058"/>
    <lineage>
        <taxon>Bacteria</taxon>
        <taxon>Pseudomonadati</taxon>
        <taxon>Pseudomonadota</taxon>
        <taxon>Alphaproteobacteria</taxon>
        <taxon>Hyphomicrobiales</taxon>
        <taxon>Nitrobacteraceae</taxon>
        <taxon>Rhodopseudomonas</taxon>
    </lineage>
</organism>
<keyword evidence="3" id="KW-1185">Reference proteome</keyword>
<dbReference type="RefSeq" id="WP_011439798.1">
    <property type="nucleotide sequence ID" value="NC_007778.1"/>
</dbReference>
<accession>Q2J1Q1</accession>
<gene>
    <name evidence="2" type="ordered locus">RPB_0898</name>
</gene>
<dbReference type="AlphaFoldDB" id="Q2J1Q1"/>
<keyword evidence="1" id="KW-0732">Signal</keyword>
<protein>
    <submittedName>
        <fullName evidence="2">Uncharacterized protein</fullName>
    </submittedName>
</protein>
<dbReference type="EMBL" id="CP000250">
    <property type="protein sequence ID" value="ABD05609.1"/>
    <property type="molecule type" value="Genomic_DNA"/>
</dbReference>
<proteinExistence type="predicted"/>
<dbReference type="KEGG" id="rpb:RPB_0898"/>
<sequence length="114" mass="11753">MLDYPCLTRRAIAATGFVATLAVLQVSATHGAVASNETITAPVSLGVIAQGVATSTTEAVVATSGAMAKAPVAATKRMRVATAARTLRRTEASSAPAGSWWQRRHIVLMLGIGY</sequence>
<reference evidence="2 3" key="1">
    <citation type="submission" date="2006-01" db="EMBL/GenBank/DDBJ databases">
        <title>Complete sequence of Rhodopseudomonas palustris HaA2.</title>
        <authorList>
            <consortium name="US DOE Joint Genome Institute"/>
            <person name="Copeland A."/>
            <person name="Lucas S."/>
            <person name="Lapidus A."/>
            <person name="Barry K."/>
            <person name="Detter J.C."/>
            <person name="Glavina T."/>
            <person name="Hammon N."/>
            <person name="Israni S."/>
            <person name="Pitluck S."/>
            <person name="Chain P."/>
            <person name="Malfatti S."/>
            <person name="Shin M."/>
            <person name="Vergez L."/>
            <person name="Schmutz J."/>
            <person name="Larimer F."/>
            <person name="Land M."/>
            <person name="Hauser L."/>
            <person name="Pelletier D.A."/>
            <person name="Kyrpides N."/>
            <person name="Anderson I."/>
            <person name="Oda Y."/>
            <person name="Harwood C.S."/>
            <person name="Richardson P."/>
        </authorList>
    </citation>
    <scope>NUCLEOTIDE SEQUENCE [LARGE SCALE GENOMIC DNA]</scope>
    <source>
        <strain evidence="2 3">HaA2</strain>
    </source>
</reference>
<evidence type="ECO:0000313" key="2">
    <source>
        <dbReference type="EMBL" id="ABD05609.1"/>
    </source>
</evidence>
<name>Q2J1Q1_RHOP2</name>
<evidence type="ECO:0000256" key="1">
    <source>
        <dbReference type="SAM" id="SignalP"/>
    </source>
</evidence>
<feature type="signal peptide" evidence="1">
    <location>
        <begin position="1"/>
        <end position="34"/>
    </location>
</feature>
<dbReference type="OrthoDB" id="10012126at2"/>
<dbReference type="STRING" id="316058.RPB_0898"/>
<feature type="chain" id="PRO_5004210910" evidence="1">
    <location>
        <begin position="35"/>
        <end position="114"/>
    </location>
</feature>
<evidence type="ECO:0000313" key="3">
    <source>
        <dbReference type="Proteomes" id="UP000008809"/>
    </source>
</evidence>